<dbReference type="WBParaSite" id="GPLIN_000631600">
    <property type="protein sequence ID" value="GPLIN_000631600"/>
    <property type="gene ID" value="GPLIN_000631600"/>
</dbReference>
<accession>A0A183C0C4</accession>
<keyword evidence="2" id="KW-1185">Reference proteome</keyword>
<reference evidence="3" key="3">
    <citation type="submission" date="2016-06" db="UniProtKB">
        <authorList>
            <consortium name="WormBaseParasite"/>
        </authorList>
    </citation>
    <scope>IDENTIFICATION</scope>
</reference>
<feature type="compositionally biased region" description="Pro residues" evidence="1">
    <location>
        <begin position="235"/>
        <end position="246"/>
    </location>
</feature>
<name>A0A183C0C4_GLOPA</name>
<dbReference type="AlphaFoldDB" id="A0A183C0C4"/>
<dbReference type="Proteomes" id="UP000050741">
    <property type="component" value="Unassembled WGS sequence"/>
</dbReference>
<evidence type="ECO:0000313" key="3">
    <source>
        <dbReference type="WBParaSite" id="GPLIN_000631600"/>
    </source>
</evidence>
<proteinExistence type="predicted"/>
<feature type="region of interest" description="Disordered" evidence="1">
    <location>
        <begin position="217"/>
        <end position="267"/>
    </location>
</feature>
<sequence length="267" mass="29773">MARPLYTSPERKAPIPTVELPEDIDMSVFMNPIPGRSWKADCAKRDHYLHGYALGHRAHLISLLRNLVREMFIFKVDADRQEARRRGEGICVNQSALNWLDAKRLDGWSGIELPSFPLSKRIAKRVALMKENQMMEESFGFSNYLLEARSPLLGTNRPFECRHAPHGVEPVAEEKPKPHLRRPIPTIAQKATNEWMVVVNGKAVPTSALKKTALPQKPIGYAPKPAAKAHGLPKKPIPPKDFPTPTPTAKAPVPAPAPIQVPKKPVL</sequence>
<protein>
    <submittedName>
        <fullName evidence="3">Transposase</fullName>
    </submittedName>
</protein>
<evidence type="ECO:0000313" key="2">
    <source>
        <dbReference type="Proteomes" id="UP000050741"/>
    </source>
</evidence>
<reference evidence="2" key="2">
    <citation type="submission" date="2014-05" db="EMBL/GenBank/DDBJ databases">
        <title>The genome and life-stage specific transcriptomes of Globodera pallida elucidate key aspects of plant parasitism by a cyst nematode.</title>
        <authorList>
            <person name="Cotton J.A."/>
            <person name="Lilley C.J."/>
            <person name="Jones L.M."/>
            <person name="Kikuchi T."/>
            <person name="Reid A.J."/>
            <person name="Thorpe P."/>
            <person name="Tsai I.J."/>
            <person name="Beasley H."/>
            <person name="Blok V."/>
            <person name="Cock P.J.A."/>
            <person name="Van den Akker S.E."/>
            <person name="Holroyd N."/>
            <person name="Hunt M."/>
            <person name="Mantelin S."/>
            <person name="Naghra H."/>
            <person name="Pain A."/>
            <person name="Palomares-Rius J.E."/>
            <person name="Zarowiecki M."/>
            <person name="Berriman M."/>
            <person name="Jones J.T."/>
            <person name="Urwin P.E."/>
        </authorList>
    </citation>
    <scope>NUCLEOTIDE SEQUENCE [LARGE SCALE GENOMIC DNA]</scope>
    <source>
        <strain evidence="2">Lindley</strain>
    </source>
</reference>
<organism evidence="2 3">
    <name type="scientific">Globodera pallida</name>
    <name type="common">Potato cyst nematode worm</name>
    <name type="synonym">Heterodera pallida</name>
    <dbReference type="NCBI Taxonomy" id="36090"/>
    <lineage>
        <taxon>Eukaryota</taxon>
        <taxon>Metazoa</taxon>
        <taxon>Ecdysozoa</taxon>
        <taxon>Nematoda</taxon>
        <taxon>Chromadorea</taxon>
        <taxon>Rhabditida</taxon>
        <taxon>Tylenchina</taxon>
        <taxon>Tylenchomorpha</taxon>
        <taxon>Tylenchoidea</taxon>
        <taxon>Heteroderidae</taxon>
        <taxon>Heteroderinae</taxon>
        <taxon>Globodera</taxon>
    </lineage>
</organism>
<evidence type="ECO:0000256" key="1">
    <source>
        <dbReference type="SAM" id="MobiDB-lite"/>
    </source>
</evidence>
<reference evidence="2" key="1">
    <citation type="submission" date="2013-12" db="EMBL/GenBank/DDBJ databases">
        <authorList>
            <person name="Aslett M."/>
        </authorList>
    </citation>
    <scope>NUCLEOTIDE SEQUENCE [LARGE SCALE GENOMIC DNA]</scope>
    <source>
        <strain evidence="2">Lindley</strain>
    </source>
</reference>